<dbReference type="EMBL" id="VEPZ02001331">
    <property type="protein sequence ID" value="KAE8678686.1"/>
    <property type="molecule type" value="Genomic_DNA"/>
</dbReference>
<evidence type="ECO:0000313" key="10">
    <source>
        <dbReference type="Proteomes" id="UP000436088"/>
    </source>
</evidence>
<dbReference type="PANTHER" id="PTHR31358">
    <property type="entry name" value="PROTEIN WVD2-LIKE 4"/>
    <property type="match status" value="1"/>
</dbReference>
<keyword evidence="4" id="KW-0493">Microtubule</keyword>
<evidence type="ECO:0000259" key="8">
    <source>
        <dbReference type="Pfam" id="PF06886"/>
    </source>
</evidence>
<dbReference type="GO" id="GO:0005874">
    <property type="term" value="C:microtubule"/>
    <property type="evidence" value="ECO:0007669"/>
    <property type="project" value="UniProtKB-KW"/>
</dbReference>
<evidence type="ECO:0000256" key="5">
    <source>
        <dbReference type="ARBA" id="ARBA00023212"/>
    </source>
</evidence>
<gene>
    <name evidence="9" type="ORF">F3Y22_tig00111402pilonHSYRG00102</name>
</gene>
<name>A0A6A2YG60_HIBSY</name>
<evidence type="ECO:0000256" key="3">
    <source>
        <dbReference type="ARBA" id="ARBA00022490"/>
    </source>
</evidence>
<feature type="domain" description="TPX2 C-terminal" evidence="8">
    <location>
        <begin position="239"/>
        <end position="309"/>
    </location>
</feature>
<reference evidence="9" key="1">
    <citation type="submission" date="2019-09" db="EMBL/GenBank/DDBJ databases">
        <title>Draft genome information of white flower Hibiscus syriacus.</title>
        <authorList>
            <person name="Kim Y.-M."/>
        </authorList>
    </citation>
    <scope>NUCLEOTIDE SEQUENCE [LARGE SCALE GENOMIC DNA]</scope>
    <source>
        <strain evidence="9">YM2019G1</strain>
    </source>
</reference>
<feature type="region of interest" description="Disordered" evidence="7">
    <location>
        <begin position="85"/>
        <end position="197"/>
    </location>
</feature>
<comment type="caution">
    <text evidence="9">The sequence shown here is derived from an EMBL/GenBank/DDBJ whole genome shotgun (WGS) entry which is preliminary data.</text>
</comment>
<keyword evidence="3" id="KW-0963">Cytoplasm</keyword>
<feature type="compositionally biased region" description="Basic and acidic residues" evidence="7">
    <location>
        <begin position="388"/>
        <end position="412"/>
    </location>
</feature>
<accession>A0A6A2YG60</accession>
<proteinExistence type="inferred from homology"/>
<feature type="compositionally biased region" description="Basic and acidic residues" evidence="7">
    <location>
        <begin position="176"/>
        <end position="194"/>
    </location>
</feature>
<dbReference type="GO" id="GO:0008017">
    <property type="term" value="F:microtubule binding"/>
    <property type="evidence" value="ECO:0007669"/>
    <property type="project" value="InterPro"/>
</dbReference>
<feature type="compositionally biased region" description="Basic residues" evidence="7">
    <location>
        <begin position="314"/>
        <end position="328"/>
    </location>
</feature>
<protein>
    <submittedName>
        <fullName evidence="9">Protein WVD2-like 1</fullName>
    </submittedName>
</protein>
<dbReference type="PANTHER" id="PTHR31358:SF29">
    <property type="entry name" value="PROTEIN WVD2-LIKE 5-RELATED"/>
    <property type="match status" value="1"/>
</dbReference>
<dbReference type="Pfam" id="PF06886">
    <property type="entry name" value="TPX2"/>
    <property type="match status" value="1"/>
</dbReference>
<keyword evidence="6" id="KW-0175">Coiled coil</keyword>
<keyword evidence="10" id="KW-1185">Reference proteome</keyword>
<evidence type="ECO:0000256" key="2">
    <source>
        <dbReference type="ARBA" id="ARBA00005885"/>
    </source>
</evidence>
<dbReference type="AlphaFoldDB" id="A0A6A2YG60"/>
<dbReference type="InterPro" id="IPR027329">
    <property type="entry name" value="TPX2_C"/>
</dbReference>
<organism evidence="9 10">
    <name type="scientific">Hibiscus syriacus</name>
    <name type="common">Rose of Sharon</name>
    <dbReference type="NCBI Taxonomy" id="106335"/>
    <lineage>
        <taxon>Eukaryota</taxon>
        <taxon>Viridiplantae</taxon>
        <taxon>Streptophyta</taxon>
        <taxon>Embryophyta</taxon>
        <taxon>Tracheophyta</taxon>
        <taxon>Spermatophyta</taxon>
        <taxon>Magnoliopsida</taxon>
        <taxon>eudicotyledons</taxon>
        <taxon>Gunneridae</taxon>
        <taxon>Pentapetalae</taxon>
        <taxon>rosids</taxon>
        <taxon>malvids</taxon>
        <taxon>Malvales</taxon>
        <taxon>Malvaceae</taxon>
        <taxon>Malvoideae</taxon>
        <taxon>Hibiscus</taxon>
    </lineage>
</organism>
<evidence type="ECO:0000256" key="6">
    <source>
        <dbReference type="SAM" id="Coils"/>
    </source>
</evidence>
<comment type="subcellular location">
    <subcellularLocation>
        <location evidence="1">Cytoplasm</location>
        <location evidence="1">Cytoskeleton</location>
    </subcellularLocation>
</comment>
<evidence type="ECO:0000313" key="9">
    <source>
        <dbReference type="EMBL" id="KAE8678686.1"/>
    </source>
</evidence>
<evidence type="ECO:0000256" key="4">
    <source>
        <dbReference type="ARBA" id="ARBA00022701"/>
    </source>
</evidence>
<feature type="compositionally biased region" description="Polar residues" evidence="7">
    <location>
        <begin position="329"/>
        <end position="358"/>
    </location>
</feature>
<evidence type="ECO:0000256" key="7">
    <source>
        <dbReference type="SAM" id="MobiDB-lite"/>
    </source>
</evidence>
<feature type="coiled-coil region" evidence="6">
    <location>
        <begin position="254"/>
        <end position="281"/>
    </location>
</feature>
<comment type="similarity">
    <text evidence="2">Belongs to the TPX2 family.</text>
</comment>
<evidence type="ECO:0000256" key="1">
    <source>
        <dbReference type="ARBA" id="ARBA00004245"/>
    </source>
</evidence>
<dbReference type="InterPro" id="IPR044833">
    <property type="entry name" value="WDL5/6"/>
</dbReference>
<feature type="region of interest" description="Disordered" evidence="7">
    <location>
        <begin position="296"/>
        <end position="412"/>
    </location>
</feature>
<sequence>MDLDNLSSACGLEVAGQNGVYLQPRVCGDEYHNGNSDNVNGSVEETFETYLHNEMDGNGTTEQAKEGSNDYVESNGLIDSEAEREAKDNLKQSKPHKIQGKTKTEKPSGPKHVSPSLVKKSKDGKIAKATLTDPNGGSVAANARVKQPLKSRSLNERQAHVSQHPGKPDAAFSDGNTEKPKLKPLKKEPPKNAEGDAESSYPCLFEHFVITFCLVLGVEMGHAADAKAHKIGTLPNYGFSFKCGERGEKRKEFYNKLEEKIHAMEVEKSNLQAKSKETQEAEIKMFRKTLNFKATPMPSFYQEPPPQKVELKKIPTRAKSPKLGRRRTSTSSDIDANSNSKAPEEITSQTTFSKTTLSGAKEELKQKASNQRKPEAVPTADSDGSQPDMDRGQVTEEQWKLDLEQEPIPVEH</sequence>
<keyword evidence="5" id="KW-0206">Cytoskeleton</keyword>
<dbReference type="Proteomes" id="UP000436088">
    <property type="component" value="Unassembled WGS sequence"/>
</dbReference>